<keyword evidence="2" id="KW-1185">Reference proteome</keyword>
<dbReference type="Proteomes" id="UP000567067">
    <property type="component" value="Unassembled WGS sequence"/>
</dbReference>
<organism evidence="1 2">
    <name type="scientific">Fontibacillus solani</name>
    <dbReference type="NCBI Taxonomy" id="1572857"/>
    <lineage>
        <taxon>Bacteria</taxon>
        <taxon>Bacillati</taxon>
        <taxon>Bacillota</taxon>
        <taxon>Bacilli</taxon>
        <taxon>Bacillales</taxon>
        <taxon>Paenibacillaceae</taxon>
        <taxon>Fontibacillus</taxon>
    </lineage>
</organism>
<accession>A0A7W3SYJ2</accession>
<protein>
    <submittedName>
        <fullName evidence="1">Uncharacterized protein</fullName>
    </submittedName>
</protein>
<dbReference type="AlphaFoldDB" id="A0A7W3SYJ2"/>
<evidence type="ECO:0000313" key="2">
    <source>
        <dbReference type="Proteomes" id="UP000567067"/>
    </source>
</evidence>
<reference evidence="1 2" key="1">
    <citation type="submission" date="2020-08" db="EMBL/GenBank/DDBJ databases">
        <title>Genomic Encyclopedia of Type Strains, Phase III (KMG-III): the genomes of soil and plant-associated and newly described type strains.</title>
        <authorList>
            <person name="Whitman W."/>
        </authorList>
    </citation>
    <scope>NUCLEOTIDE SEQUENCE [LARGE SCALE GENOMIC DNA]</scope>
    <source>
        <strain evidence="1 2">CECT 8693</strain>
    </source>
</reference>
<comment type="caution">
    <text evidence="1">The sequence shown here is derived from an EMBL/GenBank/DDBJ whole genome shotgun (WGS) entry which is preliminary data.</text>
</comment>
<dbReference type="RefSeq" id="WP_220482922.1">
    <property type="nucleotide sequence ID" value="NZ_JACJIP010000056.1"/>
</dbReference>
<evidence type="ECO:0000313" key="1">
    <source>
        <dbReference type="EMBL" id="MBA9088575.1"/>
    </source>
</evidence>
<dbReference type="EMBL" id="JACJIP010000056">
    <property type="protein sequence ID" value="MBA9088575.1"/>
    <property type="molecule type" value="Genomic_DNA"/>
</dbReference>
<proteinExistence type="predicted"/>
<sequence>MSDYTSGKSSKTCPGTNFWGMGNTVASAKKGFLVDVKAEYGRLKGNIKEEDEPMTAEEKAAIDKLVDRVNELEAAAKRVPAPKWFVAEFGSEELGGVISEPTFTAEGWRTLAVGLRVKK</sequence>
<gene>
    <name evidence="1" type="ORF">FHR92_005092</name>
</gene>
<name>A0A7W3SYJ2_9BACL</name>